<dbReference type="Proteomes" id="UP001260072">
    <property type="component" value="Unassembled WGS sequence"/>
</dbReference>
<feature type="transmembrane region" description="Helical" evidence="1">
    <location>
        <begin position="12"/>
        <end position="37"/>
    </location>
</feature>
<keyword evidence="1" id="KW-0812">Transmembrane</keyword>
<dbReference type="InterPro" id="IPR012495">
    <property type="entry name" value="TadE-like_dom"/>
</dbReference>
<dbReference type="RefSeq" id="WP_310519694.1">
    <property type="nucleotide sequence ID" value="NZ_BAABBS010000004.1"/>
</dbReference>
<evidence type="ECO:0000313" key="3">
    <source>
        <dbReference type="EMBL" id="MDR5691037.1"/>
    </source>
</evidence>
<dbReference type="Pfam" id="PF07811">
    <property type="entry name" value="TadE"/>
    <property type="match status" value="1"/>
</dbReference>
<keyword evidence="4" id="KW-1185">Reference proteome</keyword>
<sequence length="130" mass="13411">MKSFHKADDGAAAVEFALVTPLLLLIILAIADLGWVFNQQLTLTAAAREGARIMAVHHDDPGASGRAEARVNELVNSEVTVSFTATCSPAILDDVATVTVSAPLDDLTGWLSSIASSTSLTGVGSMRCGG</sequence>
<dbReference type="EMBL" id="JAVKGS010000001">
    <property type="protein sequence ID" value="MDR5691037.1"/>
    <property type="molecule type" value="Genomic_DNA"/>
</dbReference>
<evidence type="ECO:0000313" key="4">
    <source>
        <dbReference type="Proteomes" id="UP001260072"/>
    </source>
</evidence>
<evidence type="ECO:0000256" key="1">
    <source>
        <dbReference type="SAM" id="Phobius"/>
    </source>
</evidence>
<feature type="domain" description="TadE-like" evidence="2">
    <location>
        <begin position="10"/>
        <end position="52"/>
    </location>
</feature>
<proteinExistence type="predicted"/>
<keyword evidence="1" id="KW-1133">Transmembrane helix</keyword>
<gene>
    <name evidence="3" type="ORF">RH861_03065</name>
</gene>
<comment type="caution">
    <text evidence="3">The sequence shown here is derived from an EMBL/GenBank/DDBJ whole genome shotgun (WGS) entry which is preliminary data.</text>
</comment>
<name>A0ABU1FH05_9MICO</name>
<evidence type="ECO:0000259" key="2">
    <source>
        <dbReference type="Pfam" id="PF07811"/>
    </source>
</evidence>
<protein>
    <submittedName>
        <fullName evidence="3">TadE/TadG family type IV pilus assembly protein</fullName>
    </submittedName>
</protein>
<keyword evidence="1" id="KW-0472">Membrane</keyword>
<reference evidence="4" key="1">
    <citation type="submission" date="2023-07" db="EMBL/GenBank/DDBJ databases">
        <title>Description of three actinobacteria isolated from air of manufacturing shop in a pharmaceutical factory.</title>
        <authorList>
            <person name="Zhang D.-F."/>
        </authorList>
    </citation>
    <scope>NUCLEOTIDE SEQUENCE [LARGE SCALE GENOMIC DNA]</scope>
    <source>
        <strain evidence="4">CCTCC AB 2011122</strain>
    </source>
</reference>
<accession>A0ABU1FH05</accession>
<organism evidence="3 4">
    <name type="scientific">Agromyces indicus</name>
    <dbReference type="NCBI Taxonomy" id="758919"/>
    <lineage>
        <taxon>Bacteria</taxon>
        <taxon>Bacillati</taxon>
        <taxon>Actinomycetota</taxon>
        <taxon>Actinomycetes</taxon>
        <taxon>Micrococcales</taxon>
        <taxon>Microbacteriaceae</taxon>
        <taxon>Agromyces</taxon>
    </lineage>
</organism>